<name>A0A2S6MYG0_9HYPH</name>
<evidence type="ECO:0000313" key="3">
    <source>
        <dbReference type="Proteomes" id="UP000239089"/>
    </source>
</evidence>
<feature type="compositionally biased region" description="Low complexity" evidence="1">
    <location>
        <begin position="193"/>
        <end position="215"/>
    </location>
</feature>
<dbReference type="Proteomes" id="UP000239089">
    <property type="component" value="Unassembled WGS sequence"/>
</dbReference>
<keyword evidence="3" id="KW-1185">Reference proteome</keyword>
<feature type="region of interest" description="Disordered" evidence="1">
    <location>
        <begin position="89"/>
        <end position="112"/>
    </location>
</feature>
<accession>A0A2S6MYG0</accession>
<organism evidence="2 3">
    <name type="scientific">Rhodoblastus sphagnicola</name>
    <dbReference type="NCBI Taxonomy" id="333368"/>
    <lineage>
        <taxon>Bacteria</taxon>
        <taxon>Pseudomonadati</taxon>
        <taxon>Pseudomonadota</taxon>
        <taxon>Alphaproteobacteria</taxon>
        <taxon>Hyphomicrobiales</taxon>
        <taxon>Rhodoblastaceae</taxon>
        <taxon>Rhodoblastus</taxon>
    </lineage>
</organism>
<proteinExistence type="predicted"/>
<dbReference type="AlphaFoldDB" id="A0A2S6MYG0"/>
<protein>
    <submittedName>
        <fullName evidence="2">Uncharacterized protein</fullName>
    </submittedName>
</protein>
<feature type="region of interest" description="Disordered" evidence="1">
    <location>
        <begin position="190"/>
        <end position="221"/>
    </location>
</feature>
<evidence type="ECO:0000256" key="1">
    <source>
        <dbReference type="SAM" id="MobiDB-lite"/>
    </source>
</evidence>
<dbReference type="EMBL" id="NHSJ01000125">
    <property type="protein sequence ID" value="PPQ27390.1"/>
    <property type="molecule type" value="Genomic_DNA"/>
</dbReference>
<sequence>MWNLQKVKFWRRRGATWRAVNDRFTSNPYHVRARPSRAHSRFVEAMTPARSRTLAFIFSLPLLATAAPAQAGFWEELFGVREKPAAAVAPSDPVTHAPPPKHANKGAARGERHGKTQIEANLALKAAQAGKDPAMLALQDNTLRRGDVVSGPSGLMVYMGGDPEHPSAARFVPANDPNLAKGLRETLQGLKRPAATAAPDAKTATRAAPAPSAQPVSIERDGKVVRVVGSYQGEQ</sequence>
<evidence type="ECO:0000313" key="2">
    <source>
        <dbReference type="EMBL" id="PPQ27390.1"/>
    </source>
</evidence>
<reference evidence="2 3" key="1">
    <citation type="journal article" date="2018" name="Arch. Microbiol.">
        <title>New insights into the metabolic potential of the phototrophic purple bacterium Rhodopila globiformis DSM 161(T) from its draft genome sequence and evidence for a vanadium-dependent nitrogenase.</title>
        <authorList>
            <person name="Imhoff J.F."/>
            <person name="Rahn T."/>
            <person name="Kunzel S."/>
            <person name="Neulinger S.C."/>
        </authorList>
    </citation>
    <scope>NUCLEOTIDE SEQUENCE [LARGE SCALE GENOMIC DNA]</scope>
    <source>
        <strain evidence="2 3">DSM 16996</strain>
    </source>
</reference>
<gene>
    <name evidence="2" type="ORF">CCR94_20165</name>
</gene>
<comment type="caution">
    <text evidence="2">The sequence shown here is derived from an EMBL/GenBank/DDBJ whole genome shotgun (WGS) entry which is preliminary data.</text>
</comment>